<protein>
    <submittedName>
        <fullName evidence="2">Uncharacterized protein</fullName>
    </submittedName>
</protein>
<sequence>MPHAPLFHRDGSQDDGVLFGSMNDEHANPLKQPRIHPFEDESKGAITFYVLRVEFVLNPRHHNQIDGSSGEAISDEFGLIPGVDVSTPESIVRIARKYSPVDVVDGLLNKAPSTFKMSPDPLVLLPRLRARGFSGQAKCDPVNWADLEVDMHFLHGLSYAAQQQPPDGFCPGELLAVLFWMPIGWYSRNAPIFIRHVALRLPVLQRSLPGNVAASAGFVALQSFRFSHLPSGASCPLDRAVVFVLPVCHIASRDIAHGCFLHPVISRDSRGELSSLPKMNMACQYCEMPHRTRAVGLVSEEPFGLLIEGLCVLVGLCCCFLLSLHFGMSTAEVGIPVMAVALQSVPKFGAFVNYAMHDAVVEILIHNLGIWACRSYLLLPRSWQEALRDYREQGRSNNLEIGTRQPRNSIKGDINSSSLEASLGRNEARQPAFHAKMPRHVSTSDNPIKKQRE</sequence>
<proteinExistence type="predicted"/>
<reference evidence="2" key="1">
    <citation type="submission" date="2023-05" db="EMBL/GenBank/DDBJ databases">
        <title>Nepenthes gracilis genome sequencing.</title>
        <authorList>
            <person name="Fukushima K."/>
        </authorList>
    </citation>
    <scope>NUCLEOTIDE SEQUENCE</scope>
    <source>
        <strain evidence="2">SING2019-196</strain>
    </source>
</reference>
<feature type="region of interest" description="Disordered" evidence="1">
    <location>
        <begin position="1"/>
        <end position="25"/>
    </location>
</feature>
<evidence type="ECO:0000256" key="1">
    <source>
        <dbReference type="SAM" id="MobiDB-lite"/>
    </source>
</evidence>
<gene>
    <name evidence="2" type="ORF">Nepgr_033543</name>
</gene>
<name>A0AAD3TM86_NEPGR</name>
<evidence type="ECO:0000313" key="3">
    <source>
        <dbReference type="Proteomes" id="UP001279734"/>
    </source>
</evidence>
<dbReference type="EMBL" id="BSYO01000040">
    <property type="protein sequence ID" value="GMH31699.1"/>
    <property type="molecule type" value="Genomic_DNA"/>
</dbReference>
<dbReference type="Proteomes" id="UP001279734">
    <property type="component" value="Unassembled WGS sequence"/>
</dbReference>
<evidence type="ECO:0000313" key="2">
    <source>
        <dbReference type="EMBL" id="GMH31699.1"/>
    </source>
</evidence>
<feature type="region of interest" description="Disordered" evidence="1">
    <location>
        <begin position="421"/>
        <end position="453"/>
    </location>
</feature>
<accession>A0AAD3TM86</accession>
<comment type="caution">
    <text evidence="2">The sequence shown here is derived from an EMBL/GenBank/DDBJ whole genome shotgun (WGS) entry which is preliminary data.</text>
</comment>
<organism evidence="2 3">
    <name type="scientific">Nepenthes gracilis</name>
    <name type="common">Slender pitcher plant</name>
    <dbReference type="NCBI Taxonomy" id="150966"/>
    <lineage>
        <taxon>Eukaryota</taxon>
        <taxon>Viridiplantae</taxon>
        <taxon>Streptophyta</taxon>
        <taxon>Embryophyta</taxon>
        <taxon>Tracheophyta</taxon>
        <taxon>Spermatophyta</taxon>
        <taxon>Magnoliopsida</taxon>
        <taxon>eudicotyledons</taxon>
        <taxon>Gunneridae</taxon>
        <taxon>Pentapetalae</taxon>
        <taxon>Caryophyllales</taxon>
        <taxon>Nepenthaceae</taxon>
        <taxon>Nepenthes</taxon>
    </lineage>
</organism>
<keyword evidence="3" id="KW-1185">Reference proteome</keyword>
<dbReference type="AlphaFoldDB" id="A0AAD3TM86"/>